<evidence type="ECO:0000256" key="8">
    <source>
        <dbReference type="ARBA" id="ARBA00047288"/>
    </source>
</evidence>
<dbReference type="GO" id="GO:0000107">
    <property type="term" value="F:imidazoleglycerol-phosphate synthase activity"/>
    <property type="evidence" value="ECO:0007669"/>
    <property type="project" value="TreeGrafter"/>
</dbReference>
<evidence type="ECO:0000256" key="4">
    <source>
        <dbReference type="ARBA" id="ARBA00022842"/>
    </source>
</evidence>
<feature type="binding site" evidence="9">
    <location>
        <position position="51"/>
    </location>
    <ligand>
        <name>Mg(2+)</name>
        <dbReference type="ChEBI" id="CHEBI:18420"/>
    </ligand>
</feature>
<keyword evidence="5 9" id="KW-0443">Lipid metabolism</keyword>
<dbReference type="NCBIfam" id="TIGR01768">
    <property type="entry name" value="GGGP-family"/>
    <property type="match status" value="1"/>
</dbReference>
<evidence type="ECO:0000256" key="1">
    <source>
        <dbReference type="ARBA" id="ARBA00022516"/>
    </source>
</evidence>
<dbReference type="HAMAP" id="MF_00112">
    <property type="entry name" value="GGGP_HepGP_synthase"/>
    <property type="match status" value="1"/>
</dbReference>
<keyword evidence="6 9" id="KW-0594">Phospholipid biosynthesis</keyword>
<comment type="function">
    <text evidence="9">Prenyltransferase that catalyzes the transfer of the geranylgeranyl moiety of geranylgeranyl diphosphate (GGPP) to the C3 hydroxyl of sn-glycerol-1-phosphate (G1P). This reaction is the first ether-bond-formation step in the biosynthesis of archaeal membrane lipids.</text>
</comment>
<dbReference type="PANTHER" id="PTHR21235">
    <property type="entry name" value="IMIDAZOLE GLYCEROL PHOSPHATE SYNTHASE SUBUNIT HISF/H IGP SYNTHASE SUBUNIT HISF/H"/>
    <property type="match status" value="1"/>
</dbReference>
<comment type="pathway">
    <text evidence="9">Membrane lipid metabolism; glycerophospholipid metabolism.</text>
</comment>
<name>A0A484IB65_9ARCH</name>
<dbReference type="InterPro" id="IPR010946">
    <property type="entry name" value="GGGP_synth"/>
</dbReference>
<comment type="subcellular location">
    <subcellularLocation>
        <location evidence="9">Cytoplasm</location>
    </subcellularLocation>
</comment>
<dbReference type="GO" id="GO:0046474">
    <property type="term" value="P:glycerophospholipid biosynthetic process"/>
    <property type="evidence" value="ECO:0007669"/>
    <property type="project" value="UniProtKB-UniRule"/>
</dbReference>
<comment type="catalytic activity">
    <reaction evidence="8 9">
        <text>sn-glycerol 1-phosphate + (2E,6E,10E)-geranylgeranyl diphosphate = sn-3-O-(geranylgeranyl)glycerol 1-phosphate + diphosphate</text>
        <dbReference type="Rhea" id="RHEA:23404"/>
        <dbReference type="ChEBI" id="CHEBI:33019"/>
        <dbReference type="ChEBI" id="CHEBI:57677"/>
        <dbReference type="ChEBI" id="CHEBI:57685"/>
        <dbReference type="ChEBI" id="CHEBI:58756"/>
        <dbReference type="EC" id="2.5.1.41"/>
    </reaction>
</comment>
<keyword evidence="3 9" id="KW-0479">Metal-binding</keyword>
<feature type="binding site" evidence="9">
    <location>
        <position position="24"/>
    </location>
    <ligand>
        <name>Mg(2+)</name>
        <dbReference type="ChEBI" id="CHEBI:18420"/>
    </ligand>
</feature>
<evidence type="ECO:0000256" key="9">
    <source>
        <dbReference type="HAMAP-Rule" id="MF_00112"/>
    </source>
</evidence>
<dbReference type="InterPro" id="IPR038597">
    <property type="entry name" value="GGGP/HepGP_synthase_sf"/>
</dbReference>
<evidence type="ECO:0000256" key="6">
    <source>
        <dbReference type="ARBA" id="ARBA00023209"/>
    </source>
</evidence>
<dbReference type="NCBIfam" id="NF003198">
    <property type="entry name" value="PRK04169.1-2"/>
    <property type="match status" value="1"/>
</dbReference>
<dbReference type="Gene3D" id="3.20.20.390">
    <property type="entry name" value="FMN-linked oxidoreductases"/>
    <property type="match status" value="1"/>
</dbReference>
<dbReference type="FunFam" id="3.20.20.390:FF:000001">
    <property type="entry name" value="Heptaprenylglyceryl phosphate synthase"/>
    <property type="match status" value="1"/>
</dbReference>
<sequence length="245" mass="26457">MSRVENYINDELKKHKKLCFALLDSENHGDIASVAKKVEMLGASAILVGGSSAIDQLDLDKLVLSIKSAISIPVILFPGNVTGVSPNADAILFTSLLNSEDPYFISGAQALGALLVKKYKIEPLPTGYIIIGENTTAWFIGRAKGIPFEKSNIAVMYSLAAQYLGMRFVYLEAGSGAKRNVSTEMISDVRKYFDGLLIVGGGIRDSEIAKQLVNAGADIIVIGTLLETDPDWEKKFVEIISAIRS</sequence>
<dbReference type="KEGG" id="nfn:NFRAN_1692"/>
<evidence type="ECO:0000313" key="11">
    <source>
        <dbReference type="Proteomes" id="UP000294299"/>
    </source>
</evidence>
<dbReference type="GO" id="GO:0000287">
    <property type="term" value="F:magnesium ion binding"/>
    <property type="evidence" value="ECO:0007669"/>
    <property type="project" value="UniProtKB-UniRule"/>
</dbReference>
<evidence type="ECO:0000256" key="5">
    <source>
        <dbReference type="ARBA" id="ARBA00023098"/>
    </source>
</evidence>
<dbReference type="NCBIfam" id="TIGR01769">
    <property type="entry name" value="GGGP"/>
    <property type="match status" value="1"/>
</dbReference>
<organism evidence="10 11">
    <name type="scientific">Candidatus Nitrosocosmicus franklandianus</name>
    <dbReference type="NCBI Taxonomy" id="1798806"/>
    <lineage>
        <taxon>Archaea</taxon>
        <taxon>Nitrososphaerota</taxon>
        <taxon>Nitrososphaeria</taxon>
        <taxon>Nitrososphaerales</taxon>
        <taxon>Nitrososphaeraceae</taxon>
        <taxon>Candidatus Nitrosocosmicus</taxon>
    </lineage>
</organism>
<comment type="similarity">
    <text evidence="9">Belongs to the GGGP/HepGP synthase family. Group II subfamily.</text>
</comment>
<comment type="cofactor">
    <cofactor evidence="9">
        <name>Mg(2+)</name>
        <dbReference type="ChEBI" id="CHEBI:18420"/>
    </cofactor>
</comment>
<feature type="binding site" evidence="9">
    <location>
        <begin position="223"/>
        <end position="224"/>
    </location>
    <ligand>
        <name>sn-glycerol 1-phosphate</name>
        <dbReference type="ChEBI" id="CHEBI:57685"/>
    </ligand>
</feature>
<feature type="binding site" evidence="9">
    <location>
        <begin position="201"/>
        <end position="202"/>
    </location>
    <ligand>
        <name>sn-glycerol 1-phosphate</name>
        <dbReference type="ChEBI" id="CHEBI:57685"/>
    </ligand>
</feature>
<protein>
    <recommendedName>
        <fullName evidence="9">Geranylgeranylglyceryl phosphate synthase</fullName>
        <shortName evidence="9">GGGP synthase</shortName>
        <shortName evidence="9">GGGPS</shortName>
        <ecNumber evidence="9">2.5.1.41</ecNumber>
    </recommendedName>
    <alternativeName>
        <fullName evidence="9">(S)-3-O-geranylgeranylglyceryl phosphate synthase</fullName>
    </alternativeName>
    <alternativeName>
        <fullName evidence="9">Phosphoglycerol geranylgeranyltransferase</fullName>
    </alternativeName>
</protein>
<keyword evidence="7 9" id="KW-1208">Phospholipid metabolism</keyword>
<evidence type="ECO:0000256" key="3">
    <source>
        <dbReference type="ARBA" id="ARBA00022723"/>
    </source>
</evidence>
<dbReference type="GO" id="GO:0047294">
    <property type="term" value="F:phosphoglycerol geranylgeranyltransferase activity"/>
    <property type="evidence" value="ECO:0007669"/>
    <property type="project" value="UniProtKB-UniRule"/>
</dbReference>
<dbReference type="PANTHER" id="PTHR21235:SF22">
    <property type="entry name" value="GERANYLGERANYLGLYCERYL PHOSPHATE SYNTHASE"/>
    <property type="match status" value="1"/>
</dbReference>
<dbReference type="InterPro" id="IPR050064">
    <property type="entry name" value="IGPS_HisA/HisF"/>
</dbReference>
<evidence type="ECO:0000313" key="10">
    <source>
        <dbReference type="EMBL" id="VFJ14014.1"/>
    </source>
</evidence>
<accession>A0A484IB65</accession>
<dbReference type="EMBL" id="LR216287">
    <property type="protein sequence ID" value="VFJ14014.1"/>
    <property type="molecule type" value="Genomic_DNA"/>
</dbReference>
<dbReference type="AlphaFoldDB" id="A0A484IB65"/>
<evidence type="ECO:0000256" key="7">
    <source>
        <dbReference type="ARBA" id="ARBA00023264"/>
    </source>
</evidence>
<keyword evidence="2 9" id="KW-0808">Transferase</keyword>
<dbReference type="SUPFAM" id="SSF51395">
    <property type="entry name" value="FMN-linked oxidoreductases"/>
    <property type="match status" value="1"/>
</dbReference>
<dbReference type="InterPro" id="IPR008205">
    <property type="entry name" value="GGGP_HepGP_synthase"/>
</dbReference>
<keyword evidence="11" id="KW-1185">Reference proteome</keyword>
<keyword evidence="9" id="KW-0963">Cytoplasm</keyword>
<reference evidence="10 11" key="1">
    <citation type="submission" date="2019-02" db="EMBL/GenBank/DDBJ databases">
        <authorList>
            <person name="Lehtovirta-Morley E L."/>
        </authorList>
    </citation>
    <scope>NUCLEOTIDE SEQUENCE [LARGE SCALE GENOMIC DNA]</scope>
    <source>
        <strain evidence="10">NFRAN1</strain>
    </source>
</reference>
<comment type="caution">
    <text evidence="9">Lacks conserved residue(s) required for the propagation of feature annotation.</text>
</comment>
<gene>
    <name evidence="10" type="ORF">NFRAN_1692</name>
</gene>
<dbReference type="GO" id="GO:0005737">
    <property type="term" value="C:cytoplasm"/>
    <property type="evidence" value="ECO:0007669"/>
    <property type="project" value="UniProtKB-SubCell"/>
</dbReference>
<feature type="binding site" evidence="9">
    <location>
        <begin position="170"/>
        <end position="176"/>
    </location>
    <ligand>
        <name>sn-glycerol 1-phosphate</name>
        <dbReference type="ChEBI" id="CHEBI:57685"/>
    </ligand>
</feature>
<dbReference type="EC" id="2.5.1.41" evidence="9"/>
<dbReference type="CDD" id="cd02812">
    <property type="entry name" value="PcrB_like"/>
    <property type="match status" value="1"/>
</dbReference>
<dbReference type="UniPathway" id="UPA00940"/>
<dbReference type="Pfam" id="PF01884">
    <property type="entry name" value="PcrB"/>
    <property type="match status" value="1"/>
</dbReference>
<dbReference type="Proteomes" id="UP000294299">
    <property type="component" value="Chromosome NFRAN"/>
</dbReference>
<proteinExistence type="inferred from homology"/>
<keyword evidence="1 9" id="KW-0444">Lipid biosynthesis</keyword>
<keyword evidence="4 9" id="KW-0460">Magnesium</keyword>
<evidence type="ECO:0000256" key="2">
    <source>
        <dbReference type="ARBA" id="ARBA00022679"/>
    </source>
</evidence>